<dbReference type="EMBL" id="CAJZBQ010000002">
    <property type="protein sequence ID" value="CAG9310321.1"/>
    <property type="molecule type" value="Genomic_DNA"/>
</dbReference>
<evidence type="ECO:0008006" key="4">
    <source>
        <dbReference type="Google" id="ProtNLM"/>
    </source>
</evidence>
<accession>A0AAU9I7A7</accession>
<reference evidence="2" key="1">
    <citation type="submission" date="2021-09" db="EMBL/GenBank/DDBJ databases">
        <authorList>
            <consortium name="AG Swart"/>
            <person name="Singh M."/>
            <person name="Singh A."/>
            <person name="Seah K."/>
            <person name="Emmerich C."/>
        </authorList>
    </citation>
    <scope>NUCLEOTIDE SEQUENCE</scope>
    <source>
        <strain evidence="2">ATCC30299</strain>
    </source>
</reference>
<dbReference type="SUPFAM" id="SSF82185">
    <property type="entry name" value="Histone H3 K4-specific methyltransferase SET7/9 N-terminal domain"/>
    <property type="match status" value="2"/>
</dbReference>
<keyword evidence="3" id="KW-1185">Reference proteome</keyword>
<keyword evidence="1" id="KW-0677">Repeat</keyword>
<evidence type="ECO:0000256" key="1">
    <source>
        <dbReference type="ARBA" id="ARBA00022737"/>
    </source>
</evidence>
<sequence>MSSDCSVPNCPEEAIFSCKCSPNSKICNTHVQRHINSPHELTQLFVIVNDENRDNLISVIKEKKKKIKFFRDKLTYDAGLAIDIIRRSLEIGLFQLSKLAESYDNLIEATKKINKINTQNFVCDFDRMFTMNTEKLAEEFNNYELLRDAFNDWCIKIMIREPNLVPIVELESKIRDLLEPNDNSWSLKIDSNFGNLKNAYWNPVNDSEKSRISLEGDIYHGGIKNNKPNGKGFLTLKNGGVYDGDFVDGKRCGKGKFISKGKDVYEGEWNNDLPNGIGKYTWAYGDIYEGSFVDGKCEGDGKCIYVNGNTYEGEWKDNQLNGKGKAVWATGKEYEGEIKFGVQEGYGVLKYKNGDVYEGEWKEDMPHGYGTWKYSNGDIYEGNMSQHRRNGYGKYIHANGDIYEGEWIDGLQNGKGKLILSTGEKFEGMFKDGRLAEDEN</sequence>
<name>A0AAU9I7A7_9CILI</name>
<evidence type="ECO:0000313" key="2">
    <source>
        <dbReference type="EMBL" id="CAG9310321.1"/>
    </source>
</evidence>
<evidence type="ECO:0000313" key="3">
    <source>
        <dbReference type="Proteomes" id="UP001162131"/>
    </source>
</evidence>
<dbReference type="Proteomes" id="UP001162131">
    <property type="component" value="Unassembled WGS sequence"/>
</dbReference>
<gene>
    <name evidence="2" type="ORF">BSTOLATCC_MIC1173</name>
</gene>
<organism evidence="2 3">
    <name type="scientific">Blepharisma stoltei</name>
    <dbReference type="NCBI Taxonomy" id="1481888"/>
    <lineage>
        <taxon>Eukaryota</taxon>
        <taxon>Sar</taxon>
        <taxon>Alveolata</taxon>
        <taxon>Ciliophora</taxon>
        <taxon>Postciliodesmatophora</taxon>
        <taxon>Heterotrichea</taxon>
        <taxon>Heterotrichida</taxon>
        <taxon>Blepharismidae</taxon>
        <taxon>Blepharisma</taxon>
    </lineage>
</organism>
<comment type="caution">
    <text evidence="2">The sequence shown here is derived from an EMBL/GenBank/DDBJ whole genome shotgun (WGS) entry which is preliminary data.</text>
</comment>
<dbReference type="PANTHER" id="PTHR23084:SF263">
    <property type="entry name" value="MORN REPEAT-CONTAINING PROTEIN 1"/>
    <property type="match status" value="1"/>
</dbReference>
<dbReference type="InterPro" id="IPR003409">
    <property type="entry name" value="MORN"/>
</dbReference>
<dbReference type="AlphaFoldDB" id="A0AAU9I7A7"/>
<dbReference type="PANTHER" id="PTHR23084">
    <property type="entry name" value="PHOSPHATIDYLINOSITOL-4-PHOSPHATE 5-KINASE RELATED"/>
    <property type="match status" value="1"/>
</dbReference>
<dbReference type="Gene3D" id="2.20.110.10">
    <property type="entry name" value="Histone H3 K4-specific methyltransferase SET7/9 N-terminal domain"/>
    <property type="match status" value="4"/>
</dbReference>
<proteinExistence type="predicted"/>
<dbReference type="SMART" id="SM00698">
    <property type="entry name" value="MORN"/>
    <property type="match status" value="9"/>
</dbReference>
<dbReference type="Pfam" id="PF02493">
    <property type="entry name" value="MORN"/>
    <property type="match status" value="9"/>
</dbReference>
<protein>
    <recommendedName>
        <fullName evidence="4">MORN repeat protein</fullName>
    </recommendedName>
</protein>